<reference evidence="7 8" key="1">
    <citation type="submission" date="2019-02" db="EMBL/GenBank/DDBJ databases">
        <title>Paenibacillus sp. nov., isolated from surface-sterilized tissue of Thalictrum simplex L.</title>
        <authorList>
            <person name="Tuo L."/>
        </authorList>
    </citation>
    <scope>NUCLEOTIDE SEQUENCE [LARGE SCALE GENOMIC DNA]</scope>
    <source>
        <strain evidence="7 8">N2SHLJ1</strain>
    </source>
</reference>
<dbReference type="PANTHER" id="PTHR43649">
    <property type="entry name" value="ARABINOSE-BINDING PROTEIN-RELATED"/>
    <property type="match status" value="1"/>
</dbReference>
<feature type="chain" id="PRO_5039026925" evidence="6">
    <location>
        <begin position="35"/>
        <end position="564"/>
    </location>
</feature>
<dbReference type="GO" id="GO:0030313">
    <property type="term" value="C:cell envelope"/>
    <property type="evidence" value="ECO:0007669"/>
    <property type="project" value="UniProtKB-SubCell"/>
</dbReference>
<dbReference type="InterPro" id="IPR006059">
    <property type="entry name" value="SBP"/>
</dbReference>
<dbReference type="InterPro" id="IPR050490">
    <property type="entry name" value="Bact_solute-bd_prot1"/>
</dbReference>
<sequence length="564" mass="62627">MQLTFSKGGIQMINQSHKWGVLLACTALTGTLLAACGDSQPQSKTADPKTGGAPAAQGDAKPAARGSATVALYDRGRVPAEEGTMDKNRWTEWVNKNGPTDVKYVLIPRNDSVTKYNTLFAAGDVPDVINEYDTAYRDLLYQQKQLLPLDDLIDKYAPNYKKLLADYPQLRKAGTKPDGKLYEIGRLQGTMSMYSLIIREDWLKKLNLQVPQTPEELLKVAKAFTEQDPDGDGKKNTYGISLAADTGMAISKMFGDAGWVVKDGKLTYDWDRAKASNEFKKKLFDEGVADKDYLTDKNGEKAKQDWLSGKLGIYAMQHSQQLNPGLNNYQTLKKNVPAAEILPIPLPKTQFGQFSMNFLNPAQMTTVVYRGAKDPVAAIKYIDFMATKETASMMKYGMEGVHWKTGANNCPVPIDVEKNKKELIYVPDLAMQTSPDLVGPCNKTESSFDPQIPDQKAYLDFIQKARAAYEKPERPIPDLTLSEHMPTLPSDLAKTSADLNLQITGIWAKSVVSGAAYPIDKAFADAKGVWEKGGGKQLEDWYAKWYAENKDKAFLSQDIYKFLN</sequence>
<feature type="signal peptide" evidence="6">
    <location>
        <begin position="1"/>
        <end position="34"/>
    </location>
</feature>
<feature type="compositionally biased region" description="Low complexity" evidence="5">
    <location>
        <begin position="51"/>
        <end position="66"/>
    </location>
</feature>
<comment type="caution">
    <text evidence="7">The sequence shown here is derived from an EMBL/GenBank/DDBJ whole genome shotgun (WGS) entry which is preliminary data.</text>
</comment>
<protein>
    <submittedName>
        <fullName evidence="7">Extracellular solute-binding protein</fullName>
    </submittedName>
</protein>
<evidence type="ECO:0000256" key="5">
    <source>
        <dbReference type="SAM" id="MobiDB-lite"/>
    </source>
</evidence>
<keyword evidence="8" id="KW-1185">Reference proteome</keyword>
<comment type="similarity">
    <text evidence="2">Belongs to the bacterial solute-binding protein 1 family.</text>
</comment>
<dbReference type="EMBL" id="SIRE01000025">
    <property type="protein sequence ID" value="TBL71604.1"/>
    <property type="molecule type" value="Genomic_DNA"/>
</dbReference>
<proteinExistence type="inferred from homology"/>
<gene>
    <name evidence="7" type="ORF">EYB31_29980</name>
</gene>
<keyword evidence="4 6" id="KW-0732">Signal</keyword>
<evidence type="ECO:0000256" key="1">
    <source>
        <dbReference type="ARBA" id="ARBA00004196"/>
    </source>
</evidence>
<feature type="region of interest" description="Disordered" evidence="5">
    <location>
        <begin position="38"/>
        <end position="66"/>
    </location>
</feature>
<dbReference type="AlphaFoldDB" id="A0A4Q9DH33"/>
<evidence type="ECO:0000256" key="6">
    <source>
        <dbReference type="SAM" id="SignalP"/>
    </source>
</evidence>
<dbReference type="OrthoDB" id="2506821at2"/>
<evidence type="ECO:0000256" key="3">
    <source>
        <dbReference type="ARBA" id="ARBA00022448"/>
    </source>
</evidence>
<name>A0A4Q9DH33_9BACL</name>
<dbReference type="Gene3D" id="3.40.190.10">
    <property type="entry name" value="Periplasmic binding protein-like II"/>
    <property type="match status" value="2"/>
</dbReference>
<dbReference type="PANTHER" id="PTHR43649:SF31">
    <property type="entry name" value="SN-GLYCEROL-3-PHOSPHATE-BINDING PERIPLASMIC PROTEIN UGPB"/>
    <property type="match status" value="1"/>
</dbReference>
<accession>A0A4Q9DH33</accession>
<dbReference type="SUPFAM" id="SSF53850">
    <property type="entry name" value="Periplasmic binding protein-like II"/>
    <property type="match status" value="1"/>
</dbReference>
<dbReference type="Proteomes" id="UP000293142">
    <property type="component" value="Unassembled WGS sequence"/>
</dbReference>
<organism evidence="7 8">
    <name type="scientific">Paenibacillus thalictri</name>
    <dbReference type="NCBI Taxonomy" id="2527873"/>
    <lineage>
        <taxon>Bacteria</taxon>
        <taxon>Bacillati</taxon>
        <taxon>Bacillota</taxon>
        <taxon>Bacilli</taxon>
        <taxon>Bacillales</taxon>
        <taxon>Paenibacillaceae</taxon>
        <taxon>Paenibacillus</taxon>
    </lineage>
</organism>
<evidence type="ECO:0000313" key="7">
    <source>
        <dbReference type="EMBL" id="TBL71604.1"/>
    </source>
</evidence>
<comment type="subcellular location">
    <subcellularLocation>
        <location evidence="1">Cell envelope</location>
    </subcellularLocation>
</comment>
<evidence type="ECO:0000313" key="8">
    <source>
        <dbReference type="Proteomes" id="UP000293142"/>
    </source>
</evidence>
<evidence type="ECO:0000256" key="2">
    <source>
        <dbReference type="ARBA" id="ARBA00008520"/>
    </source>
</evidence>
<keyword evidence="3" id="KW-0813">Transport</keyword>
<dbReference type="Pfam" id="PF01547">
    <property type="entry name" value="SBP_bac_1"/>
    <property type="match status" value="1"/>
</dbReference>
<evidence type="ECO:0000256" key="4">
    <source>
        <dbReference type="ARBA" id="ARBA00022729"/>
    </source>
</evidence>